<accession>A0A9P4HCJ6</accession>
<feature type="compositionally biased region" description="Polar residues" evidence="1">
    <location>
        <begin position="170"/>
        <end position="184"/>
    </location>
</feature>
<feature type="compositionally biased region" description="Polar residues" evidence="1">
    <location>
        <begin position="71"/>
        <end position="90"/>
    </location>
</feature>
<dbReference type="AlphaFoldDB" id="A0A9P4HCJ6"/>
<comment type="caution">
    <text evidence="2">The sequence shown here is derived from an EMBL/GenBank/DDBJ whole genome shotgun (WGS) entry which is preliminary data.</text>
</comment>
<protein>
    <submittedName>
        <fullName evidence="2">Uncharacterized protein</fullName>
    </submittedName>
</protein>
<feature type="compositionally biased region" description="Low complexity" evidence="1">
    <location>
        <begin position="94"/>
        <end position="117"/>
    </location>
</feature>
<feature type="region of interest" description="Disordered" evidence="1">
    <location>
        <begin position="55"/>
        <end position="185"/>
    </location>
</feature>
<dbReference type="Proteomes" id="UP000799777">
    <property type="component" value="Unassembled WGS sequence"/>
</dbReference>
<organism evidence="2 3">
    <name type="scientific">Setomelanomma holmii</name>
    <dbReference type="NCBI Taxonomy" id="210430"/>
    <lineage>
        <taxon>Eukaryota</taxon>
        <taxon>Fungi</taxon>
        <taxon>Dikarya</taxon>
        <taxon>Ascomycota</taxon>
        <taxon>Pezizomycotina</taxon>
        <taxon>Dothideomycetes</taxon>
        <taxon>Pleosporomycetidae</taxon>
        <taxon>Pleosporales</taxon>
        <taxon>Pleosporineae</taxon>
        <taxon>Phaeosphaeriaceae</taxon>
        <taxon>Setomelanomma</taxon>
    </lineage>
</organism>
<feature type="compositionally biased region" description="Basic and acidic residues" evidence="1">
    <location>
        <begin position="362"/>
        <end position="375"/>
    </location>
</feature>
<feature type="region of interest" description="Disordered" evidence="1">
    <location>
        <begin position="395"/>
        <end position="448"/>
    </location>
</feature>
<gene>
    <name evidence="2" type="ORF">EK21DRAFT_87516</name>
</gene>
<sequence>MPSMAQCPSHLTPGVNREWLALHQKHEQEIGKFKEEVAKARVDLEKRAEAARQRLLAKHMNEENEFWRNNGRATTTTNPTASDSRTTPTQLRGAAAPTASAPTSRPNTARPQPGSRPSNPPPKATRPNASHTANPARPEPSQKKSVPEVIDLCDLDEDVQQPRVEKSIPPKTSAQPAVAQQQIEQDAVTEETIDGYCMQQTQTGSVFSIPSASLKLFGSSPKVFTGSFSSPFQSRSASTSKLFRQGAQEGFNMPAPSSSFVQQAASTVPLSTRSAFSPQVAPRSFTPAPLPIDERPELPFGSLRQQLHDRSAILKDPRPLPRNETLFALEQQKRSGAFVDHALRNARSYSIAPEQSYAPSNRDGRMNGDADMRERWSSARDISMLDAEAGRRDALRHTFTSQSREASAVPYAQVQREAFPTPSPSHVSLASEPITPPQQDLASAPAAFKKPSVPASAVYLARSIAPEARRARAGTVDSRASSFTLPAAPRNQRGAPAASRFSETSEGTRSRKRAREFNLSSDEDESDYAPSEPGSP</sequence>
<dbReference type="OrthoDB" id="3800700at2759"/>
<proteinExistence type="predicted"/>
<feature type="region of interest" description="Disordered" evidence="1">
    <location>
        <begin position="354"/>
        <end position="375"/>
    </location>
</feature>
<reference evidence="2" key="1">
    <citation type="journal article" date="2020" name="Stud. Mycol.">
        <title>101 Dothideomycetes genomes: a test case for predicting lifestyles and emergence of pathogens.</title>
        <authorList>
            <person name="Haridas S."/>
            <person name="Albert R."/>
            <person name="Binder M."/>
            <person name="Bloem J."/>
            <person name="Labutti K."/>
            <person name="Salamov A."/>
            <person name="Andreopoulos B."/>
            <person name="Baker S."/>
            <person name="Barry K."/>
            <person name="Bills G."/>
            <person name="Bluhm B."/>
            <person name="Cannon C."/>
            <person name="Castanera R."/>
            <person name="Culley D."/>
            <person name="Daum C."/>
            <person name="Ezra D."/>
            <person name="Gonzalez J."/>
            <person name="Henrissat B."/>
            <person name="Kuo A."/>
            <person name="Liang C."/>
            <person name="Lipzen A."/>
            <person name="Lutzoni F."/>
            <person name="Magnuson J."/>
            <person name="Mondo S."/>
            <person name="Nolan M."/>
            <person name="Ohm R."/>
            <person name="Pangilinan J."/>
            <person name="Park H.-J."/>
            <person name="Ramirez L."/>
            <person name="Alfaro M."/>
            <person name="Sun H."/>
            <person name="Tritt A."/>
            <person name="Yoshinaga Y."/>
            <person name="Zwiers L.-H."/>
            <person name="Turgeon B."/>
            <person name="Goodwin S."/>
            <person name="Spatafora J."/>
            <person name="Crous P."/>
            <person name="Grigoriev I."/>
        </authorList>
    </citation>
    <scope>NUCLEOTIDE SEQUENCE</scope>
    <source>
        <strain evidence="2">CBS 110217</strain>
    </source>
</reference>
<name>A0A9P4HCJ6_9PLEO</name>
<evidence type="ECO:0000313" key="3">
    <source>
        <dbReference type="Proteomes" id="UP000799777"/>
    </source>
</evidence>
<evidence type="ECO:0000313" key="2">
    <source>
        <dbReference type="EMBL" id="KAF2032140.1"/>
    </source>
</evidence>
<keyword evidence="3" id="KW-1185">Reference proteome</keyword>
<feature type="region of interest" description="Disordered" evidence="1">
    <location>
        <begin position="463"/>
        <end position="536"/>
    </location>
</feature>
<evidence type="ECO:0000256" key="1">
    <source>
        <dbReference type="SAM" id="MobiDB-lite"/>
    </source>
</evidence>
<dbReference type="EMBL" id="ML978175">
    <property type="protein sequence ID" value="KAF2032140.1"/>
    <property type="molecule type" value="Genomic_DNA"/>
</dbReference>